<dbReference type="PANTHER" id="PTHR10083">
    <property type="entry name" value="KUNITZ-TYPE PROTEASE INHIBITOR-RELATED"/>
    <property type="match status" value="1"/>
</dbReference>
<feature type="signal peptide" evidence="4">
    <location>
        <begin position="1"/>
        <end position="19"/>
    </location>
</feature>
<evidence type="ECO:0000259" key="5">
    <source>
        <dbReference type="PROSITE" id="PS50279"/>
    </source>
</evidence>
<dbReference type="PROSITE" id="PS00280">
    <property type="entry name" value="BPTI_KUNITZ_1"/>
    <property type="match status" value="1"/>
</dbReference>
<gene>
    <name evidence="6" type="primary">Necator_chrII.g5125</name>
    <name evidence="6" type="ORF">RB195_017333</name>
</gene>
<evidence type="ECO:0000256" key="2">
    <source>
        <dbReference type="ARBA" id="ARBA00022900"/>
    </source>
</evidence>
<accession>A0ABR1C6P9</accession>
<evidence type="ECO:0000256" key="3">
    <source>
        <dbReference type="ARBA" id="ARBA00023157"/>
    </source>
</evidence>
<sequence length="306" mass="34469">MLEETGIAQLFLSLGYALAANTVTGVDGIFDIVILSAIVYEPRMYNDLRLPVHVPDHRLCSINTERKKMIGNWSNCCELAMSTFEDTIRGPQSASVAEVRRYSRKMSRYASDKARSQLRKVVEYAGVRVSFLILFVGLDYQRIDSRKALELLSAHKHDAIGHCHCALRSYRYLVSFYLVKYQIRNLASAIPSRCYEGIVTGPCRAMHERYAYDPAKGECVRFNYGGCAGNNNNFMSKLECQLVCRPTACGLPIETGMCFASLRRYAFDDTRGRCVSFIYGGCGGNENNFETLEDCEYACLNTITSR</sequence>
<dbReference type="Gene3D" id="4.10.410.10">
    <property type="entry name" value="Pancreatic trypsin inhibitor Kunitz domain"/>
    <property type="match status" value="2"/>
</dbReference>
<keyword evidence="3" id="KW-1015">Disulfide bond</keyword>
<keyword evidence="1" id="KW-0646">Protease inhibitor</keyword>
<feature type="domain" description="BPTI/Kunitz inhibitor" evidence="5">
    <location>
        <begin position="194"/>
        <end position="244"/>
    </location>
</feature>
<dbReference type="InterPro" id="IPR036880">
    <property type="entry name" value="Kunitz_BPTI_sf"/>
</dbReference>
<reference evidence="6 7" key="1">
    <citation type="submission" date="2023-08" db="EMBL/GenBank/DDBJ databases">
        <title>A Necator americanus chromosomal reference genome.</title>
        <authorList>
            <person name="Ilik V."/>
            <person name="Petrzelkova K.J."/>
            <person name="Pardy F."/>
            <person name="Fuh T."/>
            <person name="Niatou-Singa F.S."/>
            <person name="Gouil Q."/>
            <person name="Baker L."/>
            <person name="Ritchie M.E."/>
            <person name="Jex A.R."/>
            <person name="Gazzola D."/>
            <person name="Li H."/>
            <person name="Toshio Fujiwara R."/>
            <person name="Zhan B."/>
            <person name="Aroian R.V."/>
            <person name="Pafco B."/>
            <person name="Schwarz E.M."/>
        </authorList>
    </citation>
    <scope>NUCLEOTIDE SEQUENCE [LARGE SCALE GENOMIC DNA]</scope>
    <source>
        <strain evidence="6 7">Aroian</strain>
        <tissue evidence="6">Whole animal</tissue>
    </source>
</reference>
<dbReference type="EMBL" id="JAVFWL010000002">
    <property type="protein sequence ID" value="KAK6733514.1"/>
    <property type="molecule type" value="Genomic_DNA"/>
</dbReference>
<keyword evidence="7" id="KW-1185">Reference proteome</keyword>
<dbReference type="SMART" id="SM00131">
    <property type="entry name" value="KU"/>
    <property type="match status" value="2"/>
</dbReference>
<dbReference type="PRINTS" id="PR00759">
    <property type="entry name" value="BASICPTASE"/>
</dbReference>
<dbReference type="Proteomes" id="UP001303046">
    <property type="component" value="Unassembled WGS sequence"/>
</dbReference>
<dbReference type="CDD" id="cd00109">
    <property type="entry name" value="Kunitz-type"/>
    <property type="match status" value="1"/>
</dbReference>
<keyword evidence="2" id="KW-0722">Serine protease inhibitor</keyword>
<dbReference type="PANTHER" id="PTHR10083:SF374">
    <property type="entry name" value="BPTI_KUNITZ INHIBITOR DOMAIN-CONTAINING PROTEIN"/>
    <property type="match status" value="1"/>
</dbReference>
<dbReference type="InterPro" id="IPR050098">
    <property type="entry name" value="TFPI/VKTCI-like"/>
</dbReference>
<keyword evidence="4" id="KW-0732">Signal</keyword>
<proteinExistence type="predicted"/>
<dbReference type="PROSITE" id="PS50279">
    <property type="entry name" value="BPTI_KUNITZ_2"/>
    <property type="match status" value="2"/>
</dbReference>
<protein>
    <recommendedName>
        <fullName evidence="5">BPTI/Kunitz inhibitor domain-containing protein</fullName>
    </recommendedName>
</protein>
<feature type="chain" id="PRO_5046223349" description="BPTI/Kunitz inhibitor domain-containing protein" evidence="4">
    <location>
        <begin position="20"/>
        <end position="306"/>
    </location>
</feature>
<evidence type="ECO:0000313" key="6">
    <source>
        <dbReference type="EMBL" id="KAK6733514.1"/>
    </source>
</evidence>
<dbReference type="InterPro" id="IPR020901">
    <property type="entry name" value="Prtase_inh_Kunz-CS"/>
</dbReference>
<evidence type="ECO:0000256" key="1">
    <source>
        <dbReference type="ARBA" id="ARBA00022690"/>
    </source>
</evidence>
<dbReference type="InterPro" id="IPR002223">
    <property type="entry name" value="Kunitz_BPTI"/>
</dbReference>
<comment type="caution">
    <text evidence="6">The sequence shown here is derived from an EMBL/GenBank/DDBJ whole genome shotgun (WGS) entry which is preliminary data.</text>
</comment>
<feature type="domain" description="BPTI/Kunitz inhibitor" evidence="5">
    <location>
        <begin position="249"/>
        <end position="299"/>
    </location>
</feature>
<dbReference type="Pfam" id="PF00014">
    <property type="entry name" value="Kunitz_BPTI"/>
    <property type="match status" value="2"/>
</dbReference>
<name>A0ABR1C6P9_NECAM</name>
<organism evidence="6 7">
    <name type="scientific">Necator americanus</name>
    <name type="common">Human hookworm</name>
    <dbReference type="NCBI Taxonomy" id="51031"/>
    <lineage>
        <taxon>Eukaryota</taxon>
        <taxon>Metazoa</taxon>
        <taxon>Ecdysozoa</taxon>
        <taxon>Nematoda</taxon>
        <taxon>Chromadorea</taxon>
        <taxon>Rhabditida</taxon>
        <taxon>Rhabditina</taxon>
        <taxon>Rhabditomorpha</taxon>
        <taxon>Strongyloidea</taxon>
        <taxon>Ancylostomatidae</taxon>
        <taxon>Bunostominae</taxon>
        <taxon>Necator</taxon>
    </lineage>
</organism>
<dbReference type="SUPFAM" id="SSF57362">
    <property type="entry name" value="BPTI-like"/>
    <property type="match status" value="2"/>
</dbReference>
<evidence type="ECO:0000313" key="7">
    <source>
        <dbReference type="Proteomes" id="UP001303046"/>
    </source>
</evidence>
<evidence type="ECO:0000256" key="4">
    <source>
        <dbReference type="SAM" id="SignalP"/>
    </source>
</evidence>